<reference evidence="2" key="1">
    <citation type="submission" date="2020-05" db="EMBL/GenBank/DDBJ databases">
        <authorList>
            <person name="Delgado-Blas J."/>
        </authorList>
    </citation>
    <scope>NUCLEOTIDE SEQUENCE</scope>
    <source>
        <strain evidence="2">BB1453</strain>
    </source>
</reference>
<feature type="domain" description="IraD/Gp25-like" evidence="1">
    <location>
        <begin position="17"/>
        <end position="83"/>
    </location>
</feature>
<evidence type="ECO:0000313" key="2">
    <source>
        <dbReference type="EMBL" id="CAB5714939.1"/>
    </source>
</evidence>
<dbReference type="RefSeq" id="WP_239407464.1">
    <property type="nucleotide sequence ID" value="NZ_CAHPRV010000044.1"/>
</dbReference>
<evidence type="ECO:0000313" key="3">
    <source>
        <dbReference type="Proteomes" id="UP000834611"/>
    </source>
</evidence>
<dbReference type="Gene3D" id="3.10.450.40">
    <property type="match status" value="1"/>
</dbReference>
<protein>
    <submittedName>
        <fullName evidence="2">Gene 25-like lysozyme</fullName>
    </submittedName>
</protein>
<dbReference type="Pfam" id="PF04965">
    <property type="entry name" value="GPW_gp25"/>
    <property type="match status" value="1"/>
</dbReference>
<sequence length="113" mass="12820">MKYYGMNAKTGRGLTDSEHIRQSMADILRTPIGSRVMRRQYGSLLYDLIDQPQNPALRLKIMSACYMALMQWEPRVRLQTIDYIRSDVGEMGVSLSGVILQTGEPISISIPVR</sequence>
<dbReference type="SUPFAM" id="SSF160719">
    <property type="entry name" value="gpW/gp25-like"/>
    <property type="match status" value="1"/>
</dbReference>
<dbReference type="InterPro" id="IPR007048">
    <property type="entry name" value="IraD/Gp25-like"/>
</dbReference>
<organism evidence="2 3">
    <name type="scientific">Providencia rettgeri</name>
    <dbReference type="NCBI Taxonomy" id="587"/>
    <lineage>
        <taxon>Bacteria</taxon>
        <taxon>Pseudomonadati</taxon>
        <taxon>Pseudomonadota</taxon>
        <taxon>Gammaproteobacteria</taxon>
        <taxon>Enterobacterales</taxon>
        <taxon>Morganellaceae</taxon>
        <taxon>Providencia</taxon>
    </lineage>
</organism>
<name>A0A9N8D547_PRORE</name>
<proteinExistence type="predicted"/>
<comment type="caution">
    <text evidence="2">The sequence shown here is derived from an EMBL/GenBank/DDBJ whole genome shotgun (WGS) entry which is preliminary data.</text>
</comment>
<dbReference type="AlphaFoldDB" id="A0A9N8D547"/>
<accession>A0A9N8D547</accession>
<gene>
    <name evidence="2" type="ORF">GHA_04018</name>
</gene>
<evidence type="ECO:0000259" key="1">
    <source>
        <dbReference type="Pfam" id="PF04965"/>
    </source>
</evidence>
<dbReference type="EMBL" id="CAHPSF010000015">
    <property type="protein sequence ID" value="CAB5714939.1"/>
    <property type="molecule type" value="Genomic_DNA"/>
</dbReference>
<dbReference type="Proteomes" id="UP000834611">
    <property type="component" value="Unassembled WGS sequence"/>
</dbReference>